<feature type="region of interest" description="Disordered" evidence="1">
    <location>
        <begin position="174"/>
        <end position="195"/>
    </location>
</feature>
<sequence>MSASALFMAAAMASALAATPAAADDPDGVVATAPRTPIDLDPAYTPVAPTVTGAAQQAAPHGLTTDQQIDRWLDARNPDVRPFENDDGEAAPERRMRTEITAGIGTGGFRQYGAAVTLPLGDHGSLGFSYNEVKNGYPMWGYGPGEPAPWWFEDSGYVFPGGRDRVRAWEQERRLRRPGGPPTIGGMLSTPTAEE</sequence>
<reference evidence="3 4" key="1">
    <citation type="journal article" date="2019" name="Int. J. Syst. Evol. Microbiol.">
        <title>The Global Catalogue of Microorganisms (GCM) 10K type strain sequencing project: providing services to taxonomists for standard genome sequencing and annotation.</title>
        <authorList>
            <consortium name="The Broad Institute Genomics Platform"/>
            <consortium name="The Broad Institute Genome Sequencing Center for Infectious Disease"/>
            <person name="Wu L."/>
            <person name="Ma J."/>
        </authorList>
    </citation>
    <scope>NUCLEOTIDE SEQUENCE [LARGE SCALE GENOMIC DNA]</scope>
    <source>
        <strain evidence="3 4">JCM 12928</strain>
    </source>
</reference>
<evidence type="ECO:0000313" key="3">
    <source>
        <dbReference type="EMBL" id="GAA0620061.1"/>
    </source>
</evidence>
<organism evidence="3 4">
    <name type="scientific">Brevundimonas kwangchunensis</name>
    <dbReference type="NCBI Taxonomy" id="322163"/>
    <lineage>
        <taxon>Bacteria</taxon>
        <taxon>Pseudomonadati</taxon>
        <taxon>Pseudomonadota</taxon>
        <taxon>Alphaproteobacteria</taxon>
        <taxon>Caulobacterales</taxon>
        <taxon>Caulobacteraceae</taxon>
        <taxon>Brevundimonas</taxon>
    </lineage>
</organism>
<accession>A0ABN1GUK7</accession>
<feature type="chain" id="PRO_5046138143" evidence="2">
    <location>
        <begin position="24"/>
        <end position="195"/>
    </location>
</feature>
<dbReference type="EMBL" id="BAAAGA010000002">
    <property type="protein sequence ID" value="GAA0620061.1"/>
    <property type="molecule type" value="Genomic_DNA"/>
</dbReference>
<protein>
    <submittedName>
        <fullName evidence="3">Uncharacterized protein</fullName>
    </submittedName>
</protein>
<proteinExistence type="predicted"/>
<feature type="signal peptide" evidence="2">
    <location>
        <begin position="1"/>
        <end position="23"/>
    </location>
</feature>
<gene>
    <name evidence="3" type="ORF">GCM10009422_14610</name>
</gene>
<feature type="compositionally biased region" description="Low complexity" evidence="1">
    <location>
        <begin position="20"/>
        <end position="34"/>
    </location>
</feature>
<keyword evidence="2" id="KW-0732">Signal</keyword>
<evidence type="ECO:0000256" key="1">
    <source>
        <dbReference type="SAM" id="MobiDB-lite"/>
    </source>
</evidence>
<name>A0ABN1GUK7_9CAUL</name>
<evidence type="ECO:0000313" key="4">
    <source>
        <dbReference type="Proteomes" id="UP001501352"/>
    </source>
</evidence>
<feature type="region of interest" description="Disordered" evidence="1">
    <location>
        <begin position="20"/>
        <end position="44"/>
    </location>
</feature>
<evidence type="ECO:0000256" key="2">
    <source>
        <dbReference type="SAM" id="SignalP"/>
    </source>
</evidence>
<dbReference type="Proteomes" id="UP001501352">
    <property type="component" value="Unassembled WGS sequence"/>
</dbReference>
<keyword evidence="4" id="KW-1185">Reference proteome</keyword>
<comment type="caution">
    <text evidence="3">The sequence shown here is derived from an EMBL/GenBank/DDBJ whole genome shotgun (WGS) entry which is preliminary data.</text>
</comment>
<dbReference type="RefSeq" id="WP_343792202.1">
    <property type="nucleotide sequence ID" value="NZ_BAAAGA010000002.1"/>
</dbReference>